<dbReference type="PANTHER" id="PTHR30168:SF0">
    <property type="entry name" value="INNER MEMBRANE PROTEIN"/>
    <property type="match status" value="1"/>
</dbReference>
<keyword evidence="3 6" id="KW-1133">Transmembrane helix</keyword>
<comment type="caution">
    <text evidence="7">The sequence shown here is derived from an EMBL/GenBank/DDBJ whole genome shotgun (WGS) entry which is preliminary data.</text>
</comment>
<accession>A0ABN2FBP1</accession>
<dbReference type="Proteomes" id="UP001501319">
    <property type="component" value="Unassembled WGS sequence"/>
</dbReference>
<evidence type="ECO:0000256" key="2">
    <source>
        <dbReference type="ARBA" id="ARBA00022692"/>
    </source>
</evidence>
<feature type="region of interest" description="Disordered" evidence="5">
    <location>
        <begin position="100"/>
        <end position="134"/>
    </location>
</feature>
<evidence type="ECO:0000256" key="4">
    <source>
        <dbReference type="ARBA" id="ARBA00023136"/>
    </source>
</evidence>
<keyword evidence="4 6" id="KW-0472">Membrane</keyword>
<dbReference type="EMBL" id="BAAANE010000005">
    <property type="protein sequence ID" value="GAA1639479.1"/>
    <property type="molecule type" value="Genomic_DNA"/>
</dbReference>
<evidence type="ECO:0000256" key="6">
    <source>
        <dbReference type="SAM" id="Phobius"/>
    </source>
</evidence>
<organism evidence="7 8">
    <name type="scientific">Kribbella alba</name>
    <dbReference type="NCBI Taxonomy" id="190197"/>
    <lineage>
        <taxon>Bacteria</taxon>
        <taxon>Bacillati</taxon>
        <taxon>Actinomycetota</taxon>
        <taxon>Actinomycetes</taxon>
        <taxon>Propionibacteriales</taxon>
        <taxon>Kribbellaceae</taxon>
        <taxon>Kribbella</taxon>
    </lineage>
</organism>
<dbReference type="PANTHER" id="PTHR30168">
    <property type="entry name" value="PUTATIVE MEMBRANE PROTEIN YPFJ"/>
    <property type="match status" value="1"/>
</dbReference>
<feature type="compositionally biased region" description="Low complexity" evidence="5">
    <location>
        <begin position="100"/>
        <end position="125"/>
    </location>
</feature>
<evidence type="ECO:0000256" key="3">
    <source>
        <dbReference type="ARBA" id="ARBA00022989"/>
    </source>
</evidence>
<evidence type="ECO:0008006" key="9">
    <source>
        <dbReference type="Google" id="ProtNLM"/>
    </source>
</evidence>
<sequence>MSNQDWSEPSGPHQPPGPLPDGSIPVYASHPLPGTPGGGPPLPQVGWGSEFGGGQHHHRQHIGPPPKRSTNDLLVSLLLLGGVAALLVIAALALRDGGSAAVAPATGPALTAPTAPPDDSTGTPASGQSSQDSEKIVTADAFYATGAQRGVGCRQPQVALNSQATVQRYYTNLVGCLNKAWAPKVQAGQDKFAAPRVIFWSGTTQSPCAGGSPVSFYCGASQTLYLKYSDDIKLWNRSADSANRAFARMWATYTVAHEFSHHLQQLTGILPAANRLEYEAPNRQAELELSRRVELQASCLGTAFMGANKSTYGITGSDLTIYRRYVEAQTGDENNRGGPRDHGARTSHQYWTERGFNTLNSTNCNTFTASASKVS</sequence>
<feature type="transmembrane region" description="Helical" evidence="6">
    <location>
        <begin position="73"/>
        <end position="94"/>
    </location>
</feature>
<dbReference type="InterPro" id="IPR007343">
    <property type="entry name" value="Uncharacterised_pept_Zn_put"/>
</dbReference>
<comment type="subcellular location">
    <subcellularLocation>
        <location evidence="1">Membrane</location>
        <topology evidence="1">Single-pass membrane protein</topology>
    </subcellularLocation>
</comment>
<dbReference type="Pfam" id="PF04228">
    <property type="entry name" value="Zn_peptidase"/>
    <property type="match status" value="1"/>
</dbReference>
<dbReference type="RefSeq" id="WP_344112143.1">
    <property type="nucleotide sequence ID" value="NZ_BAAANE010000005.1"/>
</dbReference>
<evidence type="ECO:0000313" key="7">
    <source>
        <dbReference type="EMBL" id="GAA1639479.1"/>
    </source>
</evidence>
<evidence type="ECO:0000256" key="1">
    <source>
        <dbReference type="ARBA" id="ARBA00004167"/>
    </source>
</evidence>
<evidence type="ECO:0000313" key="8">
    <source>
        <dbReference type="Proteomes" id="UP001501319"/>
    </source>
</evidence>
<gene>
    <name evidence="7" type="ORF">GCM10009744_31230</name>
</gene>
<keyword evidence="2 6" id="KW-0812">Transmembrane</keyword>
<feature type="region of interest" description="Disordered" evidence="5">
    <location>
        <begin position="1"/>
        <end position="67"/>
    </location>
</feature>
<reference evidence="7 8" key="1">
    <citation type="journal article" date="2019" name="Int. J. Syst. Evol. Microbiol.">
        <title>The Global Catalogue of Microorganisms (GCM) 10K type strain sequencing project: providing services to taxonomists for standard genome sequencing and annotation.</title>
        <authorList>
            <consortium name="The Broad Institute Genomics Platform"/>
            <consortium name="The Broad Institute Genome Sequencing Center for Infectious Disease"/>
            <person name="Wu L."/>
            <person name="Ma J."/>
        </authorList>
    </citation>
    <scope>NUCLEOTIDE SEQUENCE [LARGE SCALE GENOMIC DNA]</scope>
    <source>
        <strain evidence="7 8">JCM 14306</strain>
    </source>
</reference>
<proteinExistence type="predicted"/>
<keyword evidence="8" id="KW-1185">Reference proteome</keyword>
<protein>
    <recommendedName>
        <fullName evidence="9">Metalloprotease</fullName>
    </recommendedName>
</protein>
<evidence type="ECO:0000256" key="5">
    <source>
        <dbReference type="SAM" id="MobiDB-lite"/>
    </source>
</evidence>
<name>A0ABN2FBP1_9ACTN</name>